<dbReference type="PANTHER" id="PTHR36766:SF40">
    <property type="entry name" value="DISEASE RESISTANCE PROTEIN RGA3"/>
    <property type="match status" value="1"/>
</dbReference>
<evidence type="ECO:0000256" key="1">
    <source>
        <dbReference type="ARBA" id="ARBA00008894"/>
    </source>
</evidence>
<dbReference type="InterPro" id="IPR027417">
    <property type="entry name" value="P-loop_NTPase"/>
</dbReference>
<protein>
    <submittedName>
        <fullName evidence="6">Late blight resistance homolog R1A-10</fullName>
    </submittedName>
</protein>
<comment type="caution">
    <text evidence="6">The sequence shown here is derived from an EMBL/GenBank/DDBJ whole genome shotgun (WGS) entry which is preliminary data.</text>
</comment>
<evidence type="ECO:0000313" key="6">
    <source>
        <dbReference type="EMBL" id="CAA2989609.1"/>
    </source>
</evidence>
<dbReference type="FunFam" id="3.40.50.300:FF:001091">
    <property type="entry name" value="Probable disease resistance protein At1g61300"/>
    <property type="match status" value="1"/>
</dbReference>
<dbReference type="OrthoDB" id="1478287at2759"/>
<dbReference type="Gramene" id="OE9A057825T1">
    <property type="protein sequence ID" value="OE9A057825C1"/>
    <property type="gene ID" value="OE9A057825"/>
</dbReference>
<keyword evidence="3" id="KW-0611">Plant defense</keyword>
<organism evidence="6 7">
    <name type="scientific">Olea europaea subsp. europaea</name>
    <dbReference type="NCBI Taxonomy" id="158383"/>
    <lineage>
        <taxon>Eukaryota</taxon>
        <taxon>Viridiplantae</taxon>
        <taxon>Streptophyta</taxon>
        <taxon>Embryophyta</taxon>
        <taxon>Tracheophyta</taxon>
        <taxon>Spermatophyta</taxon>
        <taxon>Magnoliopsida</taxon>
        <taxon>eudicotyledons</taxon>
        <taxon>Gunneridae</taxon>
        <taxon>Pentapetalae</taxon>
        <taxon>asterids</taxon>
        <taxon>lamiids</taxon>
        <taxon>Lamiales</taxon>
        <taxon>Oleaceae</taxon>
        <taxon>Oleeae</taxon>
        <taxon>Olea</taxon>
    </lineage>
</organism>
<sequence length="510" mass="58509">KVIEEIDSMKKRVEKIGDESDVKDLQSGISSLAISSNPASSGIGKSNMVGLDDDMMKIKERLTRGSLNLEIVALVGMDGIGKSTLATKIYDDEFIVYHFYICAWVTVSQDYNVREILINVLGSMKILTKEMLEASNEQLSESMYKNLKGRRYVIVLDDVWDTKVLDDLKRLFPNDKDGSRIMLTTRSLEDVAEGYLLELVDRNLVLVHQQSSKGKIKTCKIHDLLRDLCMREAEREKFFHVMEKDLLGISEGIALQRLRIHYQGEHHYTANCLPNLLVRSLFNFGKWENFSELDLNVRLLKVWEMETSTMTKSSSVIFEMVNLRYLACACKDVTFLSSLHKLRNLHTVIVKNISSTCVGLNIWKMPQLRHVQLKHVVLPDPPTTEAEEENCFIVLEHLQTLSMLYDFKLTLEILKRIPNLKKLRIHYEQRRWNCGDYCQSNLVSLHNLESLKCTFSGMSRSSLKNVTFPTSLQKLTVTGGKFPWKDVKIIGSLPNLLVLKLKSNAFHDRD</sequence>
<name>A0A8S0SE54_OLEEU</name>
<dbReference type="GO" id="GO:0043531">
    <property type="term" value="F:ADP binding"/>
    <property type="evidence" value="ECO:0007669"/>
    <property type="project" value="InterPro"/>
</dbReference>
<dbReference type="Gene3D" id="3.80.10.10">
    <property type="entry name" value="Ribonuclease Inhibitor"/>
    <property type="match status" value="1"/>
</dbReference>
<dbReference type="GO" id="GO:0005524">
    <property type="term" value="F:ATP binding"/>
    <property type="evidence" value="ECO:0007669"/>
    <property type="project" value="UniProtKB-KW"/>
</dbReference>
<dbReference type="AlphaFoldDB" id="A0A8S0SE54"/>
<proteinExistence type="inferred from homology"/>
<gene>
    <name evidence="6" type="ORF">OLEA9_A057825</name>
</gene>
<dbReference type="SUPFAM" id="SSF52540">
    <property type="entry name" value="P-loop containing nucleoside triphosphate hydrolases"/>
    <property type="match status" value="1"/>
</dbReference>
<dbReference type="SUPFAM" id="SSF52058">
    <property type="entry name" value="L domain-like"/>
    <property type="match status" value="1"/>
</dbReference>
<accession>A0A8S0SE54</accession>
<dbReference type="EMBL" id="CACTIH010004123">
    <property type="protein sequence ID" value="CAA2989609.1"/>
    <property type="molecule type" value="Genomic_DNA"/>
</dbReference>
<dbReference type="Proteomes" id="UP000594638">
    <property type="component" value="Unassembled WGS sequence"/>
</dbReference>
<dbReference type="GO" id="GO:0006952">
    <property type="term" value="P:defense response"/>
    <property type="evidence" value="ECO:0007669"/>
    <property type="project" value="UniProtKB-KW"/>
</dbReference>
<comment type="similarity">
    <text evidence="1">Belongs to the disease resistance NB-LRR family.</text>
</comment>
<evidence type="ECO:0000256" key="3">
    <source>
        <dbReference type="ARBA" id="ARBA00022821"/>
    </source>
</evidence>
<dbReference type="InterPro" id="IPR002182">
    <property type="entry name" value="NB-ARC"/>
</dbReference>
<keyword evidence="2" id="KW-0547">Nucleotide-binding</keyword>
<dbReference type="Pfam" id="PF00931">
    <property type="entry name" value="NB-ARC"/>
    <property type="match status" value="1"/>
</dbReference>
<reference evidence="6 7" key="1">
    <citation type="submission" date="2019-12" db="EMBL/GenBank/DDBJ databases">
        <authorList>
            <person name="Alioto T."/>
            <person name="Alioto T."/>
            <person name="Gomez Garrido J."/>
        </authorList>
    </citation>
    <scope>NUCLEOTIDE SEQUENCE [LARGE SCALE GENOMIC DNA]</scope>
</reference>
<dbReference type="PRINTS" id="PR00364">
    <property type="entry name" value="DISEASERSIST"/>
</dbReference>
<dbReference type="InterPro" id="IPR032675">
    <property type="entry name" value="LRR_dom_sf"/>
</dbReference>
<evidence type="ECO:0000259" key="5">
    <source>
        <dbReference type="Pfam" id="PF00931"/>
    </source>
</evidence>
<dbReference type="PANTHER" id="PTHR36766">
    <property type="entry name" value="PLANT BROAD-SPECTRUM MILDEW RESISTANCE PROTEIN RPW8"/>
    <property type="match status" value="1"/>
</dbReference>
<dbReference type="Gene3D" id="3.40.50.300">
    <property type="entry name" value="P-loop containing nucleotide triphosphate hydrolases"/>
    <property type="match status" value="1"/>
</dbReference>
<evidence type="ECO:0000256" key="4">
    <source>
        <dbReference type="ARBA" id="ARBA00022840"/>
    </source>
</evidence>
<keyword evidence="7" id="KW-1185">Reference proteome</keyword>
<keyword evidence="4" id="KW-0067">ATP-binding</keyword>
<evidence type="ECO:0000313" key="7">
    <source>
        <dbReference type="Proteomes" id="UP000594638"/>
    </source>
</evidence>
<feature type="non-terminal residue" evidence="6">
    <location>
        <position position="1"/>
    </location>
</feature>
<feature type="domain" description="NB-ARC" evidence="5">
    <location>
        <begin position="52"/>
        <end position="192"/>
    </location>
</feature>
<evidence type="ECO:0000256" key="2">
    <source>
        <dbReference type="ARBA" id="ARBA00022741"/>
    </source>
</evidence>